<evidence type="ECO:0000256" key="1">
    <source>
        <dbReference type="SAM" id="MobiDB-lite"/>
    </source>
</evidence>
<organism evidence="3">
    <name type="scientific">Fibrocapsa japonica</name>
    <dbReference type="NCBI Taxonomy" id="94617"/>
    <lineage>
        <taxon>Eukaryota</taxon>
        <taxon>Sar</taxon>
        <taxon>Stramenopiles</taxon>
        <taxon>Ochrophyta</taxon>
        <taxon>Raphidophyceae</taxon>
        <taxon>Chattonellales</taxon>
        <taxon>Chattonellaceae</taxon>
        <taxon>Fibrocapsa</taxon>
    </lineage>
</organism>
<keyword evidence="2" id="KW-1133">Transmembrane helix</keyword>
<gene>
    <name evidence="3" type="ORF">FJAP1339_LOCUS97</name>
</gene>
<accession>A0A7S2US30</accession>
<protein>
    <submittedName>
        <fullName evidence="3">Uncharacterized protein</fullName>
    </submittedName>
</protein>
<sequence>MQHYQQIPVECLCVSREYMTVVCENVDMPAASMHGESIANSMRLVALLVAGSLVCSWLNNRWFIKLPVLFFNWASNLMYALSQQIMATMVINCSCNFRGIIYAIKFVELFSVNCIATSSLVIFYNLFMILKNYHKNRRFRAYSQSRAIIIAMTVALVFTAASALYWDMLIITNGYFWVWSENPEHGRWINLSFTIVQSLVGMVMLVLLGVCISFYKSAVKCFKNSSRVRIFTVLSTFAFLCNVYNGISSMLDESGSFTPRTSRMFVMIGWTSRFIQICFDSCVTGWVLNSAELNHRLKLTQDVNLASAEVNDVEVMSPQVSPPRHQEQRMQKPQNMIQDTRKVGCIS</sequence>
<proteinExistence type="predicted"/>
<feature type="transmembrane region" description="Helical" evidence="2">
    <location>
        <begin position="188"/>
        <end position="215"/>
    </location>
</feature>
<evidence type="ECO:0000313" key="3">
    <source>
        <dbReference type="EMBL" id="CAD9857603.1"/>
    </source>
</evidence>
<name>A0A7S2US30_9STRA</name>
<keyword evidence="2" id="KW-0812">Transmembrane</keyword>
<keyword evidence="2" id="KW-0472">Membrane</keyword>
<feature type="transmembrane region" description="Helical" evidence="2">
    <location>
        <begin position="227"/>
        <end position="247"/>
    </location>
</feature>
<reference evidence="3" key="1">
    <citation type="submission" date="2021-01" db="EMBL/GenBank/DDBJ databases">
        <authorList>
            <person name="Corre E."/>
            <person name="Pelletier E."/>
            <person name="Niang G."/>
            <person name="Scheremetjew M."/>
            <person name="Finn R."/>
            <person name="Kale V."/>
            <person name="Holt S."/>
            <person name="Cochrane G."/>
            <person name="Meng A."/>
            <person name="Brown T."/>
            <person name="Cohen L."/>
        </authorList>
    </citation>
    <scope>NUCLEOTIDE SEQUENCE</scope>
    <source>
        <strain evidence="3">CCMP1661</strain>
    </source>
</reference>
<feature type="region of interest" description="Disordered" evidence="1">
    <location>
        <begin position="316"/>
        <end position="347"/>
    </location>
</feature>
<dbReference type="EMBL" id="HBHR01000331">
    <property type="protein sequence ID" value="CAD9857603.1"/>
    <property type="molecule type" value="Transcribed_RNA"/>
</dbReference>
<evidence type="ECO:0000256" key="2">
    <source>
        <dbReference type="SAM" id="Phobius"/>
    </source>
</evidence>
<feature type="transmembrane region" description="Helical" evidence="2">
    <location>
        <begin position="147"/>
        <end position="168"/>
    </location>
</feature>
<dbReference type="AlphaFoldDB" id="A0A7S2US30"/>
<feature type="transmembrane region" description="Helical" evidence="2">
    <location>
        <begin position="110"/>
        <end position="127"/>
    </location>
</feature>